<evidence type="ECO:0000313" key="2">
    <source>
        <dbReference type="Proteomes" id="UP000218172"/>
    </source>
</evidence>
<protein>
    <recommendedName>
        <fullName evidence="3">Demethoxyubiquinone hydroxylase family protein</fullName>
    </recommendedName>
</protein>
<reference evidence="2" key="1">
    <citation type="submission" date="2017-08" db="EMBL/GenBank/DDBJ databases">
        <title>A dynamic microbial community with high functional redundancy inhabits the cold, oxic subseafloor aquifer.</title>
        <authorList>
            <person name="Tully B.J."/>
            <person name="Wheat C.G."/>
            <person name="Glazer B.T."/>
            <person name="Huber J.A."/>
        </authorList>
    </citation>
    <scope>NUCLEOTIDE SEQUENCE [LARGE SCALE GENOMIC DNA]</scope>
</reference>
<dbReference type="AlphaFoldDB" id="A0A2A4MPX7"/>
<name>A0A2A4MPX7_9GAMM</name>
<organism evidence="1 2">
    <name type="scientific">SAR86 cluster bacterium</name>
    <dbReference type="NCBI Taxonomy" id="2030880"/>
    <lineage>
        <taxon>Bacteria</taxon>
        <taxon>Pseudomonadati</taxon>
        <taxon>Pseudomonadota</taxon>
        <taxon>Gammaproteobacteria</taxon>
        <taxon>SAR86 cluster</taxon>
    </lineage>
</organism>
<evidence type="ECO:0000313" key="1">
    <source>
        <dbReference type="EMBL" id="PCH62155.1"/>
    </source>
</evidence>
<dbReference type="Proteomes" id="UP000218172">
    <property type="component" value="Unassembled WGS sequence"/>
</dbReference>
<sequence length="56" mass="6012">MPEADAKSRAVLSQMLIDEKQHGDSARQAGGAQLPAPIKSLMTVMSKVMKGSTYHI</sequence>
<comment type="caution">
    <text evidence="1">The sequence shown here is derived from an EMBL/GenBank/DDBJ whole genome shotgun (WGS) entry which is preliminary data.</text>
</comment>
<dbReference type="EMBL" id="NVQR01000044">
    <property type="protein sequence ID" value="PCH62155.1"/>
    <property type="molecule type" value="Genomic_DNA"/>
</dbReference>
<gene>
    <name evidence="1" type="ORF">COC19_03235</name>
</gene>
<evidence type="ECO:0008006" key="3">
    <source>
        <dbReference type="Google" id="ProtNLM"/>
    </source>
</evidence>
<accession>A0A2A4MPX7</accession>
<proteinExistence type="predicted"/>